<dbReference type="KEGG" id="ctp:CTRG_01408"/>
<evidence type="ECO:0000313" key="2">
    <source>
        <dbReference type="EMBL" id="EER34547.1"/>
    </source>
</evidence>
<dbReference type="Proteomes" id="UP000002037">
    <property type="component" value="Unassembled WGS sequence"/>
</dbReference>
<dbReference type="RefSeq" id="XP_002547102.1">
    <property type="nucleotide sequence ID" value="XM_002547056.1"/>
</dbReference>
<organism evidence="2 3">
    <name type="scientific">Candida tropicalis (strain ATCC MYA-3404 / T1)</name>
    <name type="common">Yeast</name>
    <dbReference type="NCBI Taxonomy" id="294747"/>
    <lineage>
        <taxon>Eukaryota</taxon>
        <taxon>Fungi</taxon>
        <taxon>Dikarya</taxon>
        <taxon>Ascomycota</taxon>
        <taxon>Saccharomycotina</taxon>
        <taxon>Pichiomycetes</taxon>
        <taxon>Debaryomycetaceae</taxon>
        <taxon>Candida/Lodderomyces clade</taxon>
        <taxon>Candida</taxon>
    </lineage>
</organism>
<evidence type="ECO:0000256" key="1">
    <source>
        <dbReference type="SAM" id="MobiDB-lite"/>
    </source>
</evidence>
<evidence type="ECO:0000313" key="3">
    <source>
        <dbReference type="Proteomes" id="UP000002037"/>
    </source>
</evidence>
<feature type="region of interest" description="Disordered" evidence="1">
    <location>
        <begin position="1"/>
        <end position="40"/>
    </location>
</feature>
<name>C5M6C7_CANTT</name>
<dbReference type="HOGENOM" id="CLU_1713016_0_0_1"/>
<accession>C5M6C7</accession>
<proteinExistence type="predicted"/>
<dbReference type="GeneID" id="8296469"/>
<dbReference type="OrthoDB" id="10553082at2759"/>
<dbReference type="AlphaFoldDB" id="C5M6C7"/>
<reference evidence="2 3" key="1">
    <citation type="journal article" date="2009" name="Nature">
        <title>Evolution of pathogenicity and sexual reproduction in eight Candida genomes.</title>
        <authorList>
            <person name="Butler G."/>
            <person name="Rasmussen M.D."/>
            <person name="Lin M.F."/>
            <person name="Santos M.A."/>
            <person name="Sakthikumar S."/>
            <person name="Munro C.A."/>
            <person name="Rheinbay E."/>
            <person name="Grabherr M."/>
            <person name="Forche A."/>
            <person name="Reedy J.L."/>
            <person name="Agrafioti I."/>
            <person name="Arnaud M.B."/>
            <person name="Bates S."/>
            <person name="Brown A.J."/>
            <person name="Brunke S."/>
            <person name="Costanzo M.C."/>
            <person name="Fitzpatrick D.A."/>
            <person name="de Groot P.W."/>
            <person name="Harris D."/>
            <person name="Hoyer L.L."/>
            <person name="Hube B."/>
            <person name="Klis F.M."/>
            <person name="Kodira C."/>
            <person name="Lennard N."/>
            <person name="Logue M.E."/>
            <person name="Martin R."/>
            <person name="Neiman A.M."/>
            <person name="Nikolaou E."/>
            <person name="Quail M.A."/>
            <person name="Quinn J."/>
            <person name="Santos M.C."/>
            <person name="Schmitzberger F.F."/>
            <person name="Sherlock G."/>
            <person name="Shah P."/>
            <person name="Silverstein K.A."/>
            <person name="Skrzypek M.S."/>
            <person name="Soll D."/>
            <person name="Staggs R."/>
            <person name="Stansfield I."/>
            <person name="Stumpf M.P."/>
            <person name="Sudbery P.E."/>
            <person name="Srikantha T."/>
            <person name="Zeng Q."/>
            <person name="Berman J."/>
            <person name="Berriman M."/>
            <person name="Heitman J."/>
            <person name="Gow N.A."/>
            <person name="Lorenz M.C."/>
            <person name="Birren B.W."/>
            <person name="Kellis M."/>
            <person name="Cuomo C.A."/>
        </authorList>
    </citation>
    <scope>NUCLEOTIDE SEQUENCE [LARGE SCALE GENOMIC DNA]</scope>
    <source>
        <strain evidence="3">ATCC MYA-3404 / T1</strain>
    </source>
</reference>
<keyword evidence="3" id="KW-1185">Reference proteome</keyword>
<dbReference type="EMBL" id="GG692396">
    <property type="protein sequence ID" value="EER34547.1"/>
    <property type="molecule type" value="Genomic_DNA"/>
</dbReference>
<sequence length="153" mass="17423">MSLTPPPYQSHNNKNSVTSPPSSPSKITRGRRSSIPGTPATLKLKHQPVELDLIDDTEFTSLPVSAPMSGYITSSNSPSRRWFVKIHSNNSASCSYINQFINNNSNENINERIFIGDYFITPNGTKLPAYKFRVWKIFYVLAYKYNVYYFESI</sequence>
<gene>
    <name evidence="2" type="ORF">CTRG_01408</name>
</gene>
<protein>
    <submittedName>
        <fullName evidence="2">Uncharacterized protein</fullName>
    </submittedName>
</protein>
<dbReference type="VEuPathDB" id="FungiDB:CTRG_01408"/>
<feature type="compositionally biased region" description="Polar residues" evidence="1">
    <location>
        <begin position="9"/>
        <end position="26"/>
    </location>
</feature>